<feature type="compositionally biased region" description="Basic and acidic residues" evidence="1">
    <location>
        <begin position="69"/>
        <end position="79"/>
    </location>
</feature>
<comment type="caution">
    <text evidence="2">The sequence shown here is derived from an EMBL/GenBank/DDBJ whole genome shotgun (WGS) entry which is preliminary data.</text>
</comment>
<reference evidence="2 3" key="1">
    <citation type="submission" date="2021-06" db="EMBL/GenBank/DDBJ databases">
        <title>Caerostris darwini draft genome.</title>
        <authorList>
            <person name="Kono N."/>
            <person name="Arakawa K."/>
        </authorList>
    </citation>
    <scope>NUCLEOTIDE SEQUENCE [LARGE SCALE GENOMIC DNA]</scope>
</reference>
<keyword evidence="3" id="KW-1185">Reference proteome</keyword>
<feature type="region of interest" description="Disordered" evidence="1">
    <location>
        <begin position="69"/>
        <end position="97"/>
    </location>
</feature>
<organism evidence="2 3">
    <name type="scientific">Caerostris darwini</name>
    <dbReference type="NCBI Taxonomy" id="1538125"/>
    <lineage>
        <taxon>Eukaryota</taxon>
        <taxon>Metazoa</taxon>
        <taxon>Ecdysozoa</taxon>
        <taxon>Arthropoda</taxon>
        <taxon>Chelicerata</taxon>
        <taxon>Arachnida</taxon>
        <taxon>Araneae</taxon>
        <taxon>Araneomorphae</taxon>
        <taxon>Entelegynae</taxon>
        <taxon>Araneoidea</taxon>
        <taxon>Araneidae</taxon>
        <taxon>Caerostris</taxon>
    </lineage>
</organism>
<dbReference type="AlphaFoldDB" id="A0AAV4RV70"/>
<evidence type="ECO:0000313" key="3">
    <source>
        <dbReference type="Proteomes" id="UP001054837"/>
    </source>
</evidence>
<accession>A0AAV4RV70</accession>
<sequence length="97" mass="10625">MHSVQPLSASVSNISCQFSSKLKVSAALPLKHVSYQNGVKDMLWILLMDGGVRGADLRHRVAPVPLAEAEQRHGEETRRLATPLPPPQHSMTTESVM</sequence>
<gene>
    <name evidence="2" type="ORF">CDAR_615991</name>
</gene>
<evidence type="ECO:0000256" key="1">
    <source>
        <dbReference type="SAM" id="MobiDB-lite"/>
    </source>
</evidence>
<dbReference type="EMBL" id="BPLQ01006783">
    <property type="protein sequence ID" value="GIY25252.1"/>
    <property type="molecule type" value="Genomic_DNA"/>
</dbReference>
<name>A0AAV4RV70_9ARAC</name>
<proteinExistence type="predicted"/>
<dbReference type="Proteomes" id="UP001054837">
    <property type="component" value="Unassembled WGS sequence"/>
</dbReference>
<evidence type="ECO:0000313" key="2">
    <source>
        <dbReference type="EMBL" id="GIY25252.1"/>
    </source>
</evidence>
<protein>
    <submittedName>
        <fullName evidence="2">Uncharacterized protein</fullName>
    </submittedName>
</protein>